<dbReference type="EC" id="7.1.2.2" evidence="2"/>
<dbReference type="Pfam" id="PF02874">
    <property type="entry name" value="ATP-synt_ab_N"/>
    <property type="match status" value="1"/>
</dbReference>
<dbReference type="InterPro" id="IPR036121">
    <property type="entry name" value="ATPase_F1/V1/A1_a/bsu_N_sf"/>
</dbReference>
<dbReference type="Proteomes" id="UP000261520">
    <property type="component" value="Unplaced"/>
</dbReference>
<dbReference type="FunFam" id="2.40.30.20:FF:000002">
    <property type="entry name" value="V-type proton ATPase catalytic subunit A"/>
    <property type="match status" value="1"/>
</dbReference>
<evidence type="ECO:0000256" key="8">
    <source>
        <dbReference type="ARBA" id="ARBA00023065"/>
    </source>
</evidence>
<dbReference type="InterPro" id="IPR023366">
    <property type="entry name" value="ATP_synth_asu-like_sf"/>
</dbReference>
<dbReference type="Ensembl" id="ENSPMGT00000031384.1">
    <property type="protein sequence ID" value="ENSPMGP00000029487.1"/>
    <property type="gene ID" value="ENSPMGG00000023721.1"/>
</dbReference>
<evidence type="ECO:0000313" key="10">
    <source>
        <dbReference type="Ensembl" id="ENSPMGP00000029487.1"/>
    </source>
</evidence>
<evidence type="ECO:0000259" key="9">
    <source>
        <dbReference type="Pfam" id="PF02874"/>
    </source>
</evidence>
<proteinExistence type="inferred from homology"/>
<dbReference type="GO" id="GO:0005524">
    <property type="term" value="F:ATP binding"/>
    <property type="evidence" value="ECO:0007669"/>
    <property type="project" value="UniProtKB-KW"/>
</dbReference>
<dbReference type="GO" id="GO:0046034">
    <property type="term" value="P:ATP metabolic process"/>
    <property type="evidence" value="ECO:0007669"/>
    <property type="project" value="InterPro"/>
</dbReference>
<dbReference type="InterPro" id="IPR022878">
    <property type="entry name" value="V-ATPase_asu"/>
</dbReference>
<dbReference type="STRING" id="409849.ENSPMGP00000029487"/>
<evidence type="ECO:0000256" key="4">
    <source>
        <dbReference type="ARBA" id="ARBA00022741"/>
    </source>
</evidence>
<sequence>MDMSKLPKIRDEERESQFGYVHGVSGPVVTATAMAGAAMYELVRVGHSELVGEIIRLEGDMATIQVYEETYIKMVVVDNGCLFRMWSWSWSLKV</sequence>
<keyword evidence="5" id="KW-0375">Hydrogen ion transport</keyword>
<evidence type="ECO:0000256" key="3">
    <source>
        <dbReference type="ARBA" id="ARBA00022448"/>
    </source>
</evidence>
<reference evidence="10" key="1">
    <citation type="submission" date="2025-08" db="UniProtKB">
        <authorList>
            <consortium name="Ensembl"/>
        </authorList>
    </citation>
    <scope>IDENTIFICATION</scope>
</reference>
<keyword evidence="7" id="KW-1278">Translocase</keyword>
<evidence type="ECO:0000256" key="1">
    <source>
        <dbReference type="ARBA" id="ARBA00008936"/>
    </source>
</evidence>
<evidence type="ECO:0000256" key="5">
    <source>
        <dbReference type="ARBA" id="ARBA00022781"/>
    </source>
</evidence>
<evidence type="ECO:0000256" key="2">
    <source>
        <dbReference type="ARBA" id="ARBA00012473"/>
    </source>
</evidence>
<name>A0A3B4BLU8_9GOBI</name>
<keyword evidence="11" id="KW-1185">Reference proteome</keyword>
<dbReference type="Gene3D" id="2.40.30.20">
    <property type="match status" value="1"/>
</dbReference>
<dbReference type="PANTHER" id="PTHR43607:SF1">
    <property type="entry name" value="H(+)-TRANSPORTING TWO-SECTOR ATPASE"/>
    <property type="match status" value="1"/>
</dbReference>
<accession>A0A3B4BLU8</accession>
<dbReference type="AlphaFoldDB" id="A0A3B4BLU8"/>
<dbReference type="InterPro" id="IPR004100">
    <property type="entry name" value="ATPase_F1/V1/A1_a/bsu_N"/>
</dbReference>
<protein>
    <recommendedName>
        <fullName evidence="2">H(+)-transporting two-sector ATPase</fullName>
        <ecNumber evidence="2">7.1.2.2</ecNumber>
    </recommendedName>
</protein>
<feature type="domain" description="ATPase F1/V1/A1 complex alpha/beta subunit N-terminal" evidence="9">
    <location>
        <begin position="22"/>
        <end position="71"/>
    </location>
</feature>
<keyword evidence="4" id="KW-0547">Nucleotide-binding</keyword>
<dbReference type="SUPFAM" id="SSF50615">
    <property type="entry name" value="N-terminal domain of alpha and beta subunits of F1 ATP synthase"/>
    <property type="match status" value="1"/>
</dbReference>
<evidence type="ECO:0000313" key="11">
    <source>
        <dbReference type="Proteomes" id="UP000261520"/>
    </source>
</evidence>
<reference evidence="10" key="2">
    <citation type="submission" date="2025-09" db="UniProtKB">
        <authorList>
            <consortium name="Ensembl"/>
        </authorList>
    </citation>
    <scope>IDENTIFICATION</scope>
</reference>
<dbReference type="GO" id="GO:0005765">
    <property type="term" value="C:lysosomal membrane"/>
    <property type="evidence" value="ECO:0007669"/>
    <property type="project" value="TreeGrafter"/>
</dbReference>
<organism evidence="10 11">
    <name type="scientific">Periophthalmus magnuspinnatus</name>
    <dbReference type="NCBI Taxonomy" id="409849"/>
    <lineage>
        <taxon>Eukaryota</taxon>
        <taxon>Metazoa</taxon>
        <taxon>Chordata</taxon>
        <taxon>Craniata</taxon>
        <taxon>Vertebrata</taxon>
        <taxon>Euteleostomi</taxon>
        <taxon>Actinopterygii</taxon>
        <taxon>Neopterygii</taxon>
        <taxon>Teleostei</taxon>
        <taxon>Neoteleostei</taxon>
        <taxon>Acanthomorphata</taxon>
        <taxon>Gobiaria</taxon>
        <taxon>Gobiiformes</taxon>
        <taxon>Gobioidei</taxon>
        <taxon>Gobiidae</taxon>
        <taxon>Oxudercinae</taxon>
        <taxon>Periophthalmus</taxon>
    </lineage>
</organism>
<evidence type="ECO:0000256" key="7">
    <source>
        <dbReference type="ARBA" id="ARBA00022967"/>
    </source>
</evidence>
<keyword evidence="6" id="KW-0067">ATP-binding</keyword>
<evidence type="ECO:0000256" key="6">
    <source>
        <dbReference type="ARBA" id="ARBA00022840"/>
    </source>
</evidence>
<dbReference type="PANTHER" id="PTHR43607">
    <property type="entry name" value="V-TYPE PROTON ATPASE CATALYTIC SUBUNIT A"/>
    <property type="match status" value="1"/>
</dbReference>
<keyword evidence="3" id="KW-0813">Transport</keyword>
<comment type="similarity">
    <text evidence="1">Belongs to the ATPase alpha/beta chains family.</text>
</comment>
<keyword evidence="8" id="KW-0406">Ion transport</keyword>
<dbReference type="GO" id="GO:0046961">
    <property type="term" value="F:proton-transporting ATPase activity, rotational mechanism"/>
    <property type="evidence" value="ECO:0007669"/>
    <property type="project" value="InterPro"/>
</dbReference>